<keyword evidence="2" id="KW-1185">Reference proteome</keyword>
<organism evidence="1 2">
    <name type="scientific">Riemerella anatipestifer RA-CH-1</name>
    <dbReference type="NCBI Taxonomy" id="1228997"/>
    <lineage>
        <taxon>Bacteria</taxon>
        <taxon>Pseudomonadati</taxon>
        <taxon>Bacteroidota</taxon>
        <taxon>Flavobacteriia</taxon>
        <taxon>Flavobacteriales</taxon>
        <taxon>Weeksellaceae</taxon>
        <taxon>Riemerella</taxon>
    </lineage>
</organism>
<sequence>MAVFPFIFLKNKEYQKKQVPPKPRENTYKTAIRVTDFAFFRLVWVKLPMELNKV</sequence>
<gene>
    <name evidence="1" type="ORF">B739_1959</name>
</gene>
<dbReference type="HOGENOM" id="CLU_3047549_0_0_10"/>
<evidence type="ECO:0000313" key="1">
    <source>
        <dbReference type="EMBL" id="AFR36541.1"/>
    </source>
</evidence>
<evidence type="ECO:0000313" key="2">
    <source>
        <dbReference type="Proteomes" id="UP000006276"/>
    </source>
</evidence>
<accession>J9QTY7</accession>
<dbReference type="Proteomes" id="UP000006276">
    <property type="component" value="Chromosome"/>
</dbReference>
<dbReference type="EMBL" id="CP003787">
    <property type="protein sequence ID" value="AFR36541.1"/>
    <property type="molecule type" value="Genomic_DNA"/>
</dbReference>
<reference evidence="1 2" key="1">
    <citation type="submission" date="2012-09" db="EMBL/GenBank/DDBJ databases">
        <title>Riemerella anatipestifer vaccine strains.</title>
        <authorList>
            <person name="Chun C.A."/>
            <person name="Shu W.M."/>
            <person name="Kang Z.D."/>
            <person name="Jia W.X."/>
        </authorList>
    </citation>
    <scope>NUCLEOTIDE SEQUENCE [LARGE SCALE GENOMIC DNA]</scope>
    <source>
        <strain evidence="1 2">RA-CH-1</strain>
    </source>
</reference>
<name>J9QTY7_RIEAN</name>
<dbReference type="PATRIC" id="fig|1228997.3.peg.1960"/>
<protein>
    <submittedName>
        <fullName evidence="1">Uncharacterized protein</fullName>
    </submittedName>
</protein>
<dbReference type="KEGG" id="rag:B739_1959"/>
<proteinExistence type="predicted"/>
<dbReference type="AlphaFoldDB" id="J9QTY7"/>